<keyword evidence="4 9" id="KW-0159">Chromosome partition</keyword>
<accession>A0AA43RJE5</accession>
<protein>
    <recommendedName>
        <fullName evidence="9">Tyrosine recombinase XerC</fullName>
    </recommendedName>
</protein>
<feature type="active site" evidence="9">
    <location>
        <position position="293"/>
    </location>
</feature>
<dbReference type="GO" id="GO:0005737">
    <property type="term" value="C:cytoplasm"/>
    <property type="evidence" value="ECO:0007669"/>
    <property type="project" value="UniProtKB-SubCell"/>
</dbReference>
<proteinExistence type="inferred from homology"/>
<comment type="subcellular location">
    <subcellularLocation>
        <location evidence="1 9">Cytoplasm</location>
    </subcellularLocation>
</comment>
<evidence type="ECO:0000256" key="5">
    <source>
        <dbReference type="ARBA" id="ARBA00022908"/>
    </source>
</evidence>
<dbReference type="SUPFAM" id="SSF56349">
    <property type="entry name" value="DNA breaking-rejoining enzymes"/>
    <property type="match status" value="1"/>
</dbReference>
<comment type="function">
    <text evidence="9">Site-specific tyrosine recombinase, which acts by catalyzing the cutting and rejoining of the recombining DNA molecules. The XerC-XerD complex is essential to convert dimers of the bacterial chromosome into monomers to permit their segregation at cell division. It also contributes to the segregational stability of plasmids.</text>
</comment>
<dbReference type="Gene3D" id="1.10.443.10">
    <property type="entry name" value="Intergrase catalytic core"/>
    <property type="match status" value="1"/>
</dbReference>
<comment type="similarity">
    <text evidence="9">Belongs to the 'phage' integrase family. XerC subfamily.</text>
</comment>
<dbReference type="CDD" id="cd00798">
    <property type="entry name" value="INT_XerDC_C"/>
    <property type="match status" value="1"/>
</dbReference>
<dbReference type="InterPro" id="IPR011010">
    <property type="entry name" value="DNA_brk_join_enz"/>
</dbReference>
<keyword evidence="7 9" id="KW-0233">DNA recombination</keyword>
<evidence type="ECO:0000256" key="4">
    <source>
        <dbReference type="ARBA" id="ARBA00022829"/>
    </source>
</evidence>
<keyword evidence="3 9" id="KW-0132">Cell division</keyword>
<dbReference type="InterPro" id="IPR023009">
    <property type="entry name" value="Tyrosine_recombinase_XerC/XerD"/>
</dbReference>
<keyword evidence="5 9" id="KW-0229">DNA integration</keyword>
<dbReference type="GO" id="GO:0006313">
    <property type="term" value="P:DNA transposition"/>
    <property type="evidence" value="ECO:0007669"/>
    <property type="project" value="UniProtKB-UniRule"/>
</dbReference>
<evidence type="ECO:0000313" key="12">
    <source>
        <dbReference type="EMBL" id="MDO4841610.1"/>
    </source>
</evidence>
<dbReference type="PROSITE" id="PS51900">
    <property type="entry name" value="CB"/>
    <property type="match status" value="1"/>
</dbReference>
<gene>
    <name evidence="9" type="primary">xerC</name>
    <name evidence="12" type="ORF">Q3982_02920</name>
</gene>
<dbReference type="EMBL" id="JAUMVS010000033">
    <property type="protein sequence ID" value="MDO4841610.1"/>
    <property type="molecule type" value="Genomic_DNA"/>
</dbReference>
<name>A0AA43RJE5_9ACTN</name>
<dbReference type="AlphaFoldDB" id="A0AA43RJE5"/>
<feature type="active site" description="O-(3'-phospho-DNA)-tyrosine intermediate" evidence="9">
    <location>
        <position position="302"/>
    </location>
</feature>
<feature type="active site" evidence="9">
    <location>
        <position position="270"/>
    </location>
</feature>
<comment type="subunit">
    <text evidence="9">Forms a cyclic heterotetrameric complex composed of two molecules of XerC and two molecules of XerD.</text>
</comment>
<dbReference type="InterPro" id="IPR044068">
    <property type="entry name" value="CB"/>
</dbReference>
<evidence type="ECO:0000256" key="1">
    <source>
        <dbReference type="ARBA" id="ARBA00004496"/>
    </source>
</evidence>
<evidence type="ECO:0000313" key="13">
    <source>
        <dbReference type="Proteomes" id="UP001168575"/>
    </source>
</evidence>
<dbReference type="PANTHER" id="PTHR30349">
    <property type="entry name" value="PHAGE INTEGRASE-RELATED"/>
    <property type="match status" value="1"/>
</dbReference>
<organism evidence="12 13">
    <name type="scientific">Phoenicibacter congonensis</name>
    <dbReference type="NCBI Taxonomy" id="1944646"/>
    <lineage>
        <taxon>Bacteria</taxon>
        <taxon>Bacillati</taxon>
        <taxon>Actinomycetota</taxon>
        <taxon>Coriobacteriia</taxon>
        <taxon>Eggerthellales</taxon>
        <taxon>Eggerthellaceae</taxon>
        <taxon>Phoenicibacter</taxon>
    </lineage>
</organism>
<dbReference type="GO" id="GO:0009037">
    <property type="term" value="F:tyrosine-based site-specific recombinase activity"/>
    <property type="evidence" value="ECO:0007669"/>
    <property type="project" value="UniProtKB-UniRule"/>
</dbReference>
<dbReference type="PANTHER" id="PTHR30349:SF81">
    <property type="entry name" value="TYROSINE RECOMBINASE XERC"/>
    <property type="match status" value="1"/>
</dbReference>
<dbReference type="InterPro" id="IPR050090">
    <property type="entry name" value="Tyrosine_recombinase_XerCD"/>
</dbReference>
<keyword evidence="8 9" id="KW-0131">Cell cycle</keyword>
<feature type="domain" description="Tyr recombinase" evidence="10">
    <location>
        <begin position="111"/>
        <end position="315"/>
    </location>
</feature>
<dbReference type="InterPro" id="IPR002104">
    <property type="entry name" value="Integrase_catalytic"/>
</dbReference>
<evidence type="ECO:0000256" key="2">
    <source>
        <dbReference type="ARBA" id="ARBA00022490"/>
    </source>
</evidence>
<dbReference type="GO" id="GO:0007059">
    <property type="term" value="P:chromosome segregation"/>
    <property type="evidence" value="ECO:0007669"/>
    <property type="project" value="UniProtKB-UniRule"/>
</dbReference>
<evidence type="ECO:0000256" key="3">
    <source>
        <dbReference type="ARBA" id="ARBA00022618"/>
    </source>
</evidence>
<dbReference type="GO" id="GO:0003677">
    <property type="term" value="F:DNA binding"/>
    <property type="evidence" value="ECO:0007669"/>
    <property type="project" value="UniProtKB-UniRule"/>
</dbReference>
<feature type="active site" evidence="9">
    <location>
        <position position="267"/>
    </location>
</feature>
<keyword evidence="13" id="KW-1185">Reference proteome</keyword>
<sequence length="326" mass="37036">MFDVKTICDEFIEALRFERGASSSTIENYTRDLKEYCDWLAKNGITDIRKIETKTIQDYKKHLQTCDKNYAASTVKRRIAAVKSMHKFAVYAGYSTTNPAQREKLPKVEQKLPDCLSIEQACKLIDDYATVQHYNDDFFDQSTGKWRSPFIDRDIAILEVLYGCGLRVSELTELNVEDYFPSEGFLRVFGKGGKERVVPISGTAVLALDRYLEDARPGLSTRSRRINDDAARAMFLNTRGGRLSRQLVFLIVKSAGEVIGKKDLHPHTLRHSCATHMLEGGADLRMIQEMLGHASIQTTQIYTHVDTSHIREEYLSAHPRAQESTS</sequence>
<comment type="caution">
    <text evidence="12">The sequence shown here is derived from an EMBL/GenBank/DDBJ whole genome shotgun (WGS) entry which is preliminary data.</text>
</comment>
<dbReference type="Pfam" id="PF02899">
    <property type="entry name" value="Phage_int_SAM_1"/>
    <property type="match status" value="1"/>
</dbReference>
<evidence type="ECO:0000259" key="11">
    <source>
        <dbReference type="PROSITE" id="PS51900"/>
    </source>
</evidence>
<dbReference type="InterPro" id="IPR013762">
    <property type="entry name" value="Integrase-like_cat_sf"/>
</dbReference>
<dbReference type="NCBIfam" id="NF001399">
    <property type="entry name" value="PRK00283.1"/>
    <property type="match status" value="1"/>
</dbReference>
<dbReference type="PROSITE" id="PS51898">
    <property type="entry name" value="TYR_RECOMBINASE"/>
    <property type="match status" value="1"/>
</dbReference>
<dbReference type="InterPro" id="IPR010998">
    <property type="entry name" value="Integrase_recombinase_N"/>
</dbReference>
<evidence type="ECO:0000256" key="7">
    <source>
        <dbReference type="ARBA" id="ARBA00023172"/>
    </source>
</evidence>
<feature type="domain" description="Core-binding (CB)" evidence="11">
    <location>
        <begin position="2"/>
        <end position="90"/>
    </location>
</feature>
<dbReference type="Gene3D" id="1.10.150.130">
    <property type="match status" value="1"/>
</dbReference>
<keyword evidence="6 9" id="KW-0238">DNA-binding</keyword>
<reference evidence="12" key="1">
    <citation type="submission" date="2023-07" db="EMBL/GenBank/DDBJ databases">
        <title>Between Cages and Wild: Unraveling the Impact of Captivity on Animal Microbiomes and Antimicrobial Resistance.</title>
        <authorList>
            <person name="Schmartz G.P."/>
            <person name="Rehner J."/>
            <person name="Schuff M.J."/>
            <person name="Becker S.L."/>
            <person name="Kravczyk M."/>
            <person name="Gurevich A."/>
            <person name="Francke R."/>
            <person name="Mueller R."/>
            <person name="Keller V."/>
            <person name="Keller A."/>
        </authorList>
    </citation>
    <scope>NUCLEOTIDE SEQUENCE</scope>
    <source>
        <strain evidence="12">S12M_St_49</strain>
    </source>
</reference>
<feature type="active site" evidence="9">
    <location>
        <position position="191"/>
    </location>
</feature>
<evidence type="ECO:0000256" key="9">
    <source>
        <dbReference type="HAMAP-Rule" id="MF_01808"/>
    </source>
</evidence>
<dbReference type="HAMAP" id="MF_01808">
    <property type="entry name" value="Recomb_XerC_XerD"/>
    <property type="match status" value="1"/>
</dbReference>
<dbReference type="GO" id="GO:0051301">
    <property type="term" value="P:cell division"/>
    <property type="evidence" value="ECO:0007669"/>
    <property type="project" value="UniProtKB-KW"/>
</dbReference>
<dbReference type="Pfam" id="PF00589">
    <property type="entry name" value="Phage_integrase"/>
    <property type="match status" value="1"/>
</dbReference>
<dbReference type="InterPro" id="IPR004107">
    <property type="entry name" value="Integrase_SAM-like_N"/>
</dbReference>
<evidence type="ECO:0000259" key="10">
    <source>
        <dbReference type="PROSITE" id="PS51898"/>
    </source>
</evidence>
<keyword evidence="2 9" id="KW-0963">Cytoplasm</keyword>
<feature type="active site" evidence="9">
    <location>
        <position position="167"/>
    </location>
</feature>
<dbReference type="Proteomes" id="UP001168575">
    <property type="component" value="Unassembled WGS sequence"/>
</dbReference>
<evidence type="ECO:0000256" key="6">
    <source>
        <dbReference type="ARBA" id="ARBA00023125"/>
    </source>
</evidence>
<evidence type="ECO:0000256" key="8">
    <source>
        <dbReference type="ARBA" id="ARBA00023306"/>
    </source>
</evidence>